<dbReference type="EMBL" id="ML978299">
    <property type="protein sequence ID" value="KAF2024324.1"/>
    <property type="molecule type" value="Genomic_DNA"/>
</dbReference>
<evidence type="ECO:0000256" key="1">
    <source>
        <dbReference type="SAM" id="MobiDB-lite"/>
    </source>
</evidence>
<gene>
    <name evidence="2" type="ORF">EK21DRAFT_117875</name>
</gene>
<evidence type="ECO:0000313" key="3">
    <source>
        <dbReference type="Proteomes" id="UP000799777"/>
    </source>
</evidence>
<keyword evidence="3" id="KW-1185">Reference proteome</keyword>
<feature type="compositionally biased region" description="Low complexity" evidence="1">
    <location>
        <begin position="29"/>
        <end position="43"/>
    </location>
</feature>
<feature type="region of interest" description="Disordered" evidence="1">
    <location>
        <begin position="1"/>
        <end position="52"/>
    </location>
</feature>
<organism evidence="2 3">
    <name type="scientific">Setomelanomma holmii</name>
    <dbReference type="NCBI Taxonomy" id="210430"/>
    <lineage>
        <taxon>Eukaryota</taxon>
        <taxon>Fungi</taxon>
        <taxon>Dikarya</taxon>
        <taxon>Ascomycota</taxon>
        <taxon>Pezizomycotina</taxon>
        <taxon>Dothideomycetes</taxon>
        <taxon>Pleosporomycetidae</taxon>
        <taxon>Pleosporales</taxon>
        <taxon>Pleosporineae</taxon>
        <taxon>Phaeosphaeriaceae</taxon>
        <taxon>Setomelanomma</taxon>
    </lineage>
</organism>
<accession>A0A9P4GZ26</accession>
<name>A0A9P4GZ26_9PLEO</name>
<comment type="caution">
    <text evidence="2">The sequence shown here is derived from an EMBL/GenBank/DDBJ whole genome shotgun (WGS) entry which is preliminary data.</text>
</comment>
<reference evidence="2" key="1">
    <citation type="journal article" date="2020" name="Stud. Mycol.">
        <title>101 Dothideomycetes genomes: a test case for predicting lifestyles and emergence of pathogens.</title>
        <authorList>
            <person name="Haridas S."/>
            <person name="Albert R."/>
            <person name="Binder M."/>
            <person name="Bloem J."/>
            <person name="Labutti K."/>
            <person name="Salamov A."/>
            <person name="Andreopoulos B."/>
            <person name="Baker S."/>
            <person name="Barry K."/>
            <person name="Bills G."/>
            <person name="Bluhm B."/>
            <person name="Cannon C."/>
            <person name="Castanera R."/>
            <person name="Culley D."/>
            <person name="Daum C."/>
            <person name="Ezra D."/>
            <person name="Gonzalez J."/>
            <person name="Henrissat B."/>
            <person name="Kuo A."/>
            <person name="Liang C."/>
            <person name="Lipzen A."/>
            <person name="Lutzoni F."/>
            <person name="Magnuson J."/>
            <person name="Mondo S."/>
            <person name="Nolan M."/>
            <person name="Ohm R."/>
            <person name="Pangilinan J."/>
            <person name="Park H.-J."/>
            <person name="Ramirez L."/>
            <person name="Alfaro M."/>
            <person name="Sun H."/>
            <person name="Tritt A."/>
            <person name="Yoshinaga Y."/>
            <person name="Zwiers L.-H."/>
            <person name="Turgeon B."/>
            <person name="Goodwin S."/>
            <person name="Spatafora J."/>
            <person name="Crous P."/>
            <person name="Grigoriev I."/>
        </authorList>
    </citation>
    <scope>NUCLEOTIDE SEQUENCE</scope>
    <source>
        <strain evidence="2">CBS 110217</strain>
    </source>
</reference>
<evidence type="ECO:0000313" key="2">
    <source>
        <dbReference type="EMBL" id="KAF2024324.1"/>
    </source>
</evidence>
<sequence length="235" mass="26737">MPPQKSTHNRNDSYESIPEDELYIENSIPTTAEPTRLTTTLPPSKLGRRRPSIDRVMILGADSPPPRYLLPQITVTTPRPHPSSYVSFDDDDWNQAQPNWGTPPEYRQRPWVSNERTSLFCGNTGPRMYAPPYTPGWRPDVSDSEDGGEVEEKFMDLKMPKATPQDPTRKDLADPDKPLDHATIATEVAEMKQWAKRINVDAPVRKDLLPLLAKEVANQMEIALRIVKLRREGTR</sequence>
<dbReference type="AlphaFoldDB" id="A0A9P4GZ26"/>
<dbReference type="OrthoDB" id="2275718at2759"/>
<dbReference type="Proteomes" id="UP000799777">
    <property type="component" value="Unassembled WGS sequence"/>
</dbReference>
<proteinExistence type="predicted"/>
<protein>
    <submittedName>
        <fullName evidence="2">Uncharacterized protein</fullName>
    </submittedName>
</protein>